<dbReference type="Proteomes" id="UP000315540">
    <property type="component" value="Unassembled WGS sequence"/>
</dbReference>
<organism evidence="1 2">
    <name type="scientific">Aquimarina algicola</name>
    <dbReference type="NCBI Taxonomy" id="2589995"/>
    <lineage>
        <taxon>Bacteria</taxon>
        <taxon>Pseudomonadati</taxon>
        <taxon>Bacteroidota</taxon>
        <taxon>Flavobacteriia</taxon>
        <taxon>Flavobacteriales</taxon>
        <taxon>Flavobacteriaceae</taxon>
        <taxon>Aquimarina</taxon>
    </lineage>
</organism>
<dbReference type="OrthoDB" id="1158385at2"/>
<evidence type="ECO:0000313" key="2">
    <source>
        <dbReference type="Proteomes" id="UP000315540"/>
    </source>
</evidence>
<reference evidence="1 2" key="1">
    <citation type="submission" date="2019-06" db="EMBL/GenBank/DDBJ databases">
        <authorList>
            <person name="Meng X."/>
        </authorList>
    </citation>
    <scope>NUCLEOTIDE SEQUENCE [LARGE SCALE GENOMIC DNA]</scope>
    <source>
        <strain evidence="1 2">M625</strain>
    </source>
</reference>
<name>A0A504IY35_9FLAO</name>
<dbReference type="EMBL" id="VFWZ01000007">
    <property type="protein sequence ID" value="TPN83387.1"/>
    <property type="molecule type" value="Genomic_DNA"/>
</dbReference>
<keyword evidence="2" id="KW-1185">Reference proteome</keyword>
<proteinExistence type="predicted"/>
<dbReference type="RefSeq" id="WP_140595456.1">
    <property type="nucleotide sequence ID" value="NZ_VFWZ01000007.1"/>
</dbReference>
<protein>
    <submittedName>
        <fullName evidence="1">Uncharacterized protein</fullName>
    </submittedName>
</protein>
<evidence type="ECO:0000313" key="1">
    <source>
        <dbReference type="EMBL" id="TPN83387.1"/>
    </source>
</evidence>
<accession>A0A504IY35</accession>
<sequence>MKEQIHLAAQYLAAAGISFVIPKNDDSHTNLGFNVDAKSLETRQLSSERDVLAFNYEQFSLEWHSFSKKKMFKLDGKTHQEVLQWLKETSLKCIGKSYKYDLHYDLPYSIDDDYTFKLKDIDELKYLSSLRILIQQTLEQIIKDYHLETEIRVWPHHFDTGIYTAFRVNNNDTSSQESIHIGLGLAIPDRLCNKHYFYISGYAKDKAISTTNFQNLDQGVWIDDNFKGAILSTEKGVSKSDVIEFFREAIKQFTRID</sequence>
<comment type="caution">
    <text evidence="1">The sequence shown here is derived from an EMBL/GenBank/DDBJ whole genome shotgun (WGS) entry which is preliminary data.</text>
</comment>
<dbReference type="AlphaFoldDB" id="A0A504IY35"/>
<gene>
    <name evidence="1" type="ORF">FHK87_19390</name>
</gene>